<organism evidence="7 8">
    <name type="scientific">Jonesia denitrificans (strain ATCC 14870 / DSM 20603 / BCRC 15368 / CIP 55.134 / JCM 11481 / NBRC 15587 / NCTC 10816 / Prevot 55134)</name>
    <name type="common">Listeria denitrificans</name>
    <dbReference type="NCBI Taxonomy" id="471856"/>
    <lineage>
        <taxon>Bacteria</taxon>
        <taxon>Bacillati</taxon>
        <taxon>Actinomycetota</taxon>
        <taxon>Actinomycetes</taxon>
        <taxon>Micrococcales</taxon>
        <taxon>Jonesiaceae</taxon>
        <taxon>Jonesia</taxon>
    </lineage>
</organism>
<dbReference type="Proteomes" id="UP000000628">
    <property type="component" value="Chromosome"/>
</dbReference>
<dbReference type="KEGG" id="jde:Jden_0744"/>
<dbReference type="AlphaFoldDB" id="C7R1T9"/>
<dbReference type="OrthoDB" id="9795789at2"/>
<accession>C7R1T9</accession>
<evidence type="ECO:0000313" key="7">
    <source>
        <dbReference type="EMBL" id="ACV08407.1"/>
    </source>
</evidence>
<comment type="similarity">
    <text evidence="1">Belongs to the carbohydrate kinase PfkB family.</text>
</comment>
<reference evidence="7 8" key="1">
    <citation type="journal article" date="2009" name="Stand. Genomic Sci.">
        <title>Complete genome sequence of Jonesia denitrificans type strain (Prevot 55134).</title>
        <authorList>
            <person name="Pukall R."/>
            <person name="Gehrich-Schroter G."/>
            <person name="Lapidus A."/>
            <person name="Nolan M."/>
            <person name="Glavina Del Rio T."/>
            <person name="Lucas S."/>
            <person name="Chen F."/>
            <person name="Tice H."/>
            <person name="Pitluck S."/>
            <person name="Cheng J.F."/>
            <person name="Copeland A."/>
            <person name="Saunders E."/>
            <person name="Brettin T."/>
            <person name="Detter J.C."/>
            <person name="Bruce D."/>
            <person name="Goodwin L."/>
            <person name="Pati A."/>
            <person name="Ivanova N."/>
            <person name="Mavromatis K."/>
            <person name="Ovchinnikova G."/>
            <person name="Chen A."/>
            <person name="Palaniappan K."/>
            <person name="Land M."/>
            <person name="Hauser L."/>
            <person name="Chang Y.J."/>
            <person name="Jeffries C.D."/>
            <person name="Chain P."/>
            <person name="Goker M."/>
            <person name="Bristow J."/>
            <person name="Eisen J.A."/>
            <person name="Markowitz V."/>
            <person name="Hugenholtz P."/>
            <person name="Kyrpides N.C."/>
            <person name="Klenk H.P."/>
            <person name="Han C."/>
        </authorList>
    </citation>
    <scope>NUCLEOTIDE SEQUENCE [LARGE SCALE GENOMIC DNA]</scope>
    <source>
        <strain evidence="8">ATCC 14870 / DSM 20603 / BCRC 15368 / CIP 55.134 / JCM 11481 / NBRC 15587 / NCTC 10816 / Prevot 55134</strain>
    </source>
</reference>
<keyword evidence="4" id="KW-0418">Kinase</keyword>
<dbReference type="InterPro" id="IPR050306">
    <property type="entry name" value="PfkB_Carbo_kinase"/>
</dbReference>
<evidence type="ECO:0000259" key="6">
    <source>
        <dbReference type="Pfam" id="PF00294"/>
    </source>
</evidence>
<dbReference type="InterPro" id="IPR029056">
    <property type="entry name" value="Ribokinase-like"/>
</dbReference>
<dbReference type="HOGENOM" id="CLU_027634_6_2_11"/>
<dbReference type="STRING" id="471856.Jden_0744"/>
<dbReference type="Gene3D" id="3.40.1190.20">
    <property type="match status" value="1"/>
</dbReference>
<evidence type="ECO:0000313" key="8">
    <source>
        <dbReference type="Proteomes" id="UP000000628"/>
    </source>
</evidence>
<keyword evidence="3" id="KW-0547">Nucleotide-binding</keyword>
<dbReference type="PROSITE" id="PS00583">
    <property type="entry name" value="PFKB_KINASES_1"/>
    <property type="match status" value="1"/>
</dbReference>
<dbReference type="CDD" id="cd01167">
    <property type="entry name" value="bac_FRK"/>
    <property type="match status" value="1"/>
</dbReference>
<dbReference type="EMBL" id="CP001706">
    <property type="protein sequence ID" value="ACV08407.1"/>
    <property type="molecule type" value="Genomic_DNA"/>
</dbReference>
<dbReference type="InterPro" id="IPR011611">
    <property type="entry name" value="PfkB_dom"/>
</dbReference>
<proteinExistence type="inferred from homology"/>
<keyword evidence="5" id="KW-0067">ATP-binding</keyword>
<evidence type="ECO:0000256" key="5">
    <source>
        <dbReference type="ARBA" id="ARBA00022840"/>
    </source>
</evidence>
<name>C7R1T9_JONDD</name>
<gene>
    <name evidence="7" type="ordered locus">Jden_0744</name>
</gene>
<dbReference type="Pfam" id="PF00294">
    <property type="entry name" value="PfkB"/>
    <property type="match status" value="1"/>
</dbReference>
<dbReference type="RefSeq" id="WP_015771035.1">
    <property type="nucleotide sequence ID" value="NC_013174.1"/>
</dbReference>
<keyword evidence="2" id="KW-0808">Transferase</keyword>
<dbReference type="InterPro" id="IPR002173">
    <property type="entry name" value="Carboh/pur_kinase_PfkB_CS"/>
</dbReference>
<dbReference type="PANTHER" id="PTHR43085:SF1">
    <property type="entry name" value="PSEUDOURIDINE KINASE-RELATED"/>
    <property type="match status" value="1"/>
</dbReference>
<dbReference type="GO" id="GO:0016301">
    <property type="term" value="F:kinase activity"/>
    <property type="evidence" value="ECO:0007669"/>
    <property type="project" value="UniProtKB-KW"/>
</dbReference>
<dbReference type="SUPFAM" id="SSF53613">
    <property type="entry name" value="Ribokinase-like"/>
    <property type="match status" value="1"/>
</dbReference>
<dbReference type="PROSITE" id="PS00584">
    <property type="entry name" value="PFKB_KINASES_2"/>
    <property type="match status" value="1"/>
</dbReference>
<keyword evidence="8" id="KW-1185">Reference proteome</keyword>
<evidence type="ECO:0000256" key="4">
    <source>
        <dbReference type="ARBA" id="ARBA00022777"/>
    </source>
</evidence>
<evidence type="ECO:0000256" key="1">
    <source>
        <dbReference type="ARBA" id="ARBA00010688"/>
    </source>
</evidence>
<dbReference type="eggNOG" id="COG0524">
    <property type="taxonomic scope" value="Bacteria"/>
</dbReference>
<evidence type="ECO:0000256" key="2">
    <source>
        <dbReference type="ARBA" id="ARBA00022679"/>
    </source>
</evidence>
<sequence length="311" mass="32520">MSRDLSSPIAYVIGEALIDAVTHPGAPAVEHPGGSPANVALTLGRLGRRAQLLTHLGRDHRGDTVAAWLEQSQVSVDDASRGALRTSVAHALLDDTGAASYEFDLTWDLPDGHVVPGDAVVVHTGSIAATVQPGGAKVHALLASARDHATLTYDPNMRPTLMGSPDAVREIVEGYVSLCDVVKVSDEDLAWLYPGQEPHDVARRWAGQGPAFVVVTEGGAGALLVTHDGRTLTVSAPRVDVVDTVGAGDSFMGALIHGLWQHGVLGGEHREELRALSDDALTQIISQCAAVAAITVSRAGANPPWLGELPR</sequence>
<dbReference type="GO" id="GO:0005524">
    <property type="term" value="F:ATP binding"/>
    <property type="evidence" value="ECO:0007669"/>
    <property type="project" value="UniProtKB-KW"/>
</dbReference>
<evidence type="ECO:0000256" key="3">
    <source>
        <dbReference type="ARBA" id="ARBA00022741"/>
    </source>
</evidence>
<dbReference type="PANTHER" id="PTHR43085">
    <property type="entry name" value="HEXOKINASE FAMILY MEMBER"/>
    <property type="match status" value="1"/>
</dbReference>
<feature type="domain" description="Carbohydrate kinase PfkB" evidence="6">
    <location>
        <begin position="24"/>
        <end position="304"/>
    </location>
</feature>
<protein>
    <submittedName>
        <fullName evidence="7">PfkB domain protein</fullName>
    </submittedName>
</protein>